<dbReference type="GO" id="GO:0003677">
    <property type="term" value="F:DNA binding"/>
    <property type="evidence" value="ECO:0007669"/>
    <property type="project" value="UniProtKB-KW"/>
</dbReference>
<dbReference type="FunFam" id="1.10.150.20:FF:000003">
    <property type="entry name" value="DNA polymerase I"/>
    <property type="match status" value="1"/>
</dbReference>
<dbReference type="SUPFAM" id="SSF88723">
    <property type="entry name" value="PIN domain-like"/>
    <property type="match status" value="1"/>
</dbReference>
<dbReference type="GO" id="GO:0017108">
    <property type="term" value="F:5'-flap endonuclease activity"/>
    <property type="evidence" value="ECO:0007669"/>
    <property type="project" value="InterPro"/>
</dbReference>
<dbReference type="Gene3D" id="3.40.50.1010">
    <property type="entry name" value="5'-nuclease"/>
    <property type="match status" value="1"/>
</dbReference>
<dbReference type="Pfam" id="PF02739">
    <property type="entry name" value="5_3_exonuc_N"/>
    <property type="match status" value="1"/>
</dbReference>
<sequence length="313" mass="35510">MNVYLIDGNSYYYRAYHAIRGLSNSKGFPTNALYGFTSMLLRIIRERKPDAIALAFDSPSPTERHRIYEEYKAQRPEMPHDLSVQIPFIKEIVHAFRISSFELPGYEADDIICTLARKAAAQGAEVFIVTGDKDMMQAVDSRIRIYDPMKDIVIDAKQVVERFGLPPERIPEVMALTGDAIDNIPGVKGIGEKTAKELLQEAGSLDELLSHPERIRNERLRRLVQEGKENIELSRVLATIDTSVPVEANLRDLALAEPDWPSLLALFSEFEFKSFIRLIPSHGYQPRGEYGTITERERLLAFLKGEDRREEGG</sequence>
<keyword evidence="2" id="KW-0378">Hydrolase</keyword>
<reference evidence="6" key="1">
    <citation type="journal article" date="2021" name="bioRxiv">
        <title>Unraveling nitrogen, sulfur and carbon metabolic pathways and microbial community transcriptional responses to substrate deprivation and toxicity stresses in a bioreactor mimicking anoxic brackish coastal sediment conditions.</title>
        <authorList>
            <person name="Martins P.D."/>
            <person name="Echeveste M.J."/>
            <person name="Arshad A."/>
            <person name="Kurth J."/>
            <person name="Ouboter H."/>
            <person name="Jetten M.S.M."/>
            <person name="Welte C.U."/>
        </authorList>
    </citation>
    <scope>NUCLEOTIDE SEQUENCE</scope>
    <source>
        <strain evidence="6">MAG_39</strain>
    </source>
</reference>
<keyword evidence="1" id="KW-0540">Nuclease</keyword>
<dbReference type="PANTHER" id="PTHR42646:SF2">
    <property type="entry name" value="5'-3' EXONUCLEASE FAMILY PROTEIN"/>
    <property type="match status" value="1"/>
</dbReference>
<dbReference type="SMART" id="SM00279">
    <property type="entry name" value="HhH2"/>
    <property type="match status" value="1"/>
</dbReference>
<dbReference type="SMART" id="SM00475">
    <property type="entry name" value="53EXOc"/>
    <property type="match status" value="1"/>
</dbReference>
<dbReference type="GO" id="GO:0008409">
    <property type="term" value="F:5'-3' exonuclease activity"/>
    <property type="evidence" value="ECO:0007669"/>
    <property type="project" value="InterPro"/>
</dbReference>
<dbReference type="FunFam" id="3.40.50.1010:FF:000001">
    <property type="entry name" value="DNA polymerase I"/>
    <property type="match status" value="1"/>
</dbReference>
<proteinExistence type="predicted"/>
<reference evidence="6" key="2">
    <citation type="submission" date="2021-08" db="EMBL/GenBank/DDBJ databases">
        <authorList>
            <person name="Dalcin Martins P."/>
        </authorList>
    </citation>
    <scope>NUCLEOTIDE SEQUENCE</scope>
    <source>
        <strain evidence="6">MAG_39</strain>
    </source>
</reference>
<dbReference type="InterPro" id="IPR020045">
    <property type="entry name" value="DNA_polI_H3TH"/>
</dbReference>
<dbReference type="InterPro" id="IPR008918">
    <property type="entry name" value="HhH2"/>
</dbReference>
<dbReference type="InterPro" id="IPR029060">
    <property type="entry name" value="PIN-like_dom_sf"/>
</dbReference>
<evidence type="ECO:0000313" key="6">
    <source>
        <dbReference type="EMBL" id="MBZ0156886.1"/>
    </source>
</evidence>
<evidence type="ECO:0000256" key="4">
    <source>
        <dbReference type="ARBA" id="ARBA00023125"/>
    </source>
</evidence>
<dbReference type="InterPro" id="IPR020046">
    <property type="entry name" value="5-3_exonucl_a-hlix_arch_N"/>
</dbReference>
<evidence type="ECO:0000259" key="5">
    <source>
        <dbReference type="SMART" id="SM00475"/>
    </source>
</evidence>
<keyword evidence="4" id="KW-0238">DNA-binding</keyword>
<feature type="domain" description="5'-3' exonuclease" evidence="5">
    <location>
        <begin position="1"/>
        <end position="256"/>
    </location>
</feature>
<evidence type="ECO:0000256" key="2">
    <source>
        <dbReference type="ARBA" id="ARBA00022801"/>
    </source>
</evidence>
<gene>
    <name evidence="6" type="ORF">K8I29_11850</name>
</gene>
<dbReference type="EMBL" id="JAIOIV010000095">
    <property type="protein sequence ID" value="MBZ0156886.1"/>
    <property type="molecule type" value="Genomic_DNA"/>
</dbReference>
<name>A0A953LXE3_9BACT</name>
<evidence type="ECO:0000313" key="7">
    <source>
        <dbReference type="Proteomes" id="UP000705867"/>
    </source>
</evidence>
<dbReference type="Pfam" id="PF01367">
    <property type="entry name" value="5_3_exonuc"/>
    <property type="match status" value="1"/>
</dbReference>
<dbReference type="CDD" id="cd09859">
    <property type="entry name" value="PIN_53EXO"/>
    <property type="match status" value="1"/>
</dbReference>
<dbReference type="InterPro" id="IPR036279">
    <property type="entry name" value="5-3_exonuclease_C_sf"/>
</dbReference>
<protein>
    <recommendedName>
        <fullName evidence="5">5'-3' exonuclease domain-containing protein</fullName>
    </recommendedName>
</protein>
<dbReference type="SUPFAM" id="SSF47807">
    <property type="entry name" value="5' to 3' exonuclease, C-terminal subdomain"/>
    <property type="match status" value="1"/>
</dbReference>
<dbReference type="Proteomes" id="UP000705867">
    <property type="component" value="Unassembled WGS sequence"/>
</dbReference>
<evidence type="ECO:0000256" key="1">
    <source>
        <dbReference type="ARBA" id="ARBA00022722"/>
    </source>
</evidence>
<keyword evidence="3" id="KW-0269">Exonuclease</keyword>
<comment type="caution">
    <text evidence="6">The sequence shown here is derived from an EMBL/GenBank/DDBJ whole genome shotgun (WGS) entry which is preliminary data.</text>
</comment>
<dbReference type="Gene3D" id="1.10.150.20">
    <property type="entry name" value="5' to 3' exonuclease, C-terminal subdomain"/>
    <property type="match status" value="1"/>
</dbReference>
<accession>A0A953LXE3</accession>
<organism evidence="6 7">
    <name type="scientific">Candidatus Nitrobium versatile</name>
    <dbReference type="NCBI Taxonomy" id="2884831"/>
    <lineage>
        <taxon>Bacteria</taxon>
        <taxon>Pseudomonadati</taxon>
        <taxon>Nitrospirota</taxon>
        <taxon>Nitrospiria</taxon>
        <taxon>Nitrospirales</taxon>
        <taxon>Nitrospiraceae</taxon>
        <taxon>Candidatus Nitrobium</taxon>
    </lineage>
</organism>
<evidence type="ECO:0000256" key="3">
    <source>
        <dbReference type="ARBA" id="ARBA00022839"/>
    </source>
</evidence>
<dbReference type="AlphaFoldDB" id="A0A953LXE3"/>
<dbReference type="CDD" id="cd09898">
    <property type="entry name" value="H3TH_53EXO"/>
    <property type="match status" value="1"/>
</dbReference>
<dbReference type="InterPro" id="IPR002421">
    <property type="entry name" value="5-3_exonuclease"/>
</dbReference>
<dbReference type="GO" id="GO:0033567">
    <property type="term" value="P:DNA replication, Okazaki fragment processing"/>
    <property type="evidence" value="ECO:0007669"/>
    <property type="project" value="InterPro"/>
</dbReference>
<dbReference type="InterPro" id="IPR038969">
    <property type="entry name" value="FEN"/>
</dbReference>
<dbReference type="PANTHER" id="PTHR42646">
    <property type="entry name" value="FLAP ENDONUCLEASE XNI"/>
    <property type="match status" value="1"/>
</dbReference>